<keyword evidence="1" id="KW-0472">Membrane</keyword>
<feature type="non-terminal residue" evidence="2">
    <location>
        <position position="266"/>
    </location>
</feature>
<reference evidence="2 3" key="1">
    <citation type="journal article" date="2023" name="Sci. Data">
        <title>Genome assembly of the Korean intertidal mud-creeper Batillaria attramentaria.</title>
        <authorList>
            <person name="Patra A.K."/>
            <person name="Ho P.T."/>
            <person name="Jun S."/>
            <person name="Lee S.J."/>
            <person name="Kim Y."/>
            <person name="Won Y.J."/>
        </authorList>
    </citation>
    <scope>NUCLEOTIDE SEQUENCE [LARGE SCALE GENOMIC DNA]</scope>
    <source>
        <strain evidence="2">Wonlab-2016</strain>
    </source>
</reference>
<proteinExistence type="predicted"/>
<keyword evidence="1" id="KW-0812">Transmembrane</keyword>
<gene>
    <name evidence="2" type="ORF">BaRGS_00016629</name>
</gene>
<sequence length="266" mass="29535">MNSLQKTNVSEAVDHYHSQATVTFPKAVLGTVVSFGIVEGIYTTRLNNTDIVIVECTIDSSKESLKGVKLVDESNNVILVSVSLRSRRCTTHKTLASCLVNEIGSYVTLSAAITDIKEGETRKYKCEADYFDSHPITGFHPITVKGEKTYTDEPGKYPIDILSAVIGSCVTLVVTILVVMVTPVPTKISQHVHLLKPFHYTSFRQAETYLMKAIRCTCTHPRVRDVIPTKRTCEQQGGDLHLHCHPGGWLLIHAPNLKNLPRSRHL</sequence>
<comment type="caution">
    <text evidence="2">The sequence shown here is derived from an EMBL/GenBank/DDBJ whole genome shotgun (WGS) entry which is preliminary data.</text>
</comment>
<accession>A0ABD0KYC9</accession>
<evidence type="ECO:0000256" key="1">
    <source>
        <dbReference type="SAM" id="Phobius"/>
    </source>
</evidence>
<organism evidence="2 3">
    <name type="scientific">Batillaria attramentaria</name>
    <dbReference type="NCBI Taxonomy" id="370345"/>
    <lineage>
        <taxon>Eukaryota</taxon>
        <taxon>Metazoa</taxon>
        <taxon>Spiralia</taxon>
        <taxon>Lophotrochozoa</taxon>
        <taxon>Mollusca</taxon>
        <taxon>Gastropoda</taxon>
        <taxon>Caenogastropoda</taxon>
        <taxon>Sorbeoconcha</taxon>
        <taxon>Cerithioidea</taxon>
        <taxon>Batillariidae</taxon>
        <taxon>Batillaria</taxon>
    </lineage>
</organism>
<dbReference type="Proteomes" id="UP001519460">
    <property type="component" value="Unassembled WGS sequence"/>
</dbReference>
<feature type="transmembrane region" description="Helical" evidence="1">
    <location>
        <begin position="161"/>
        <end position="181"/>
    </location>
</feature>
<keyword evidence="1" id="KW-1133">Transmembrane helix</keyword>
<evidence type="ECO:0000313" key="2">
    <source>
        <dbReference type="EMBL" id="KAK7492155.1"/>
    </source>
</evidence>
<name>A0ABD0KYC9_9CAEN</name>
<keyword evidence="3" id="KW-1185">Reference proteome</keyword>
<evidence type="ECO:0000313" key="3">
    <source>
        <dbReference type="Proteomes" id="UP001519460"/>
    </source>
</evidence>
<dbReference type="EMBL" id="JACVVK020000106">
    <property type="protein sequence ID" value="KAK7492155.1"/>
    <property type="molecule type" value="Genomic_DNA"/>
</dbReference>
<protein>
    <submittedName>
        <fullName evidence="2">Uncharacterized protein</fullName>
    </submittedName>
</protein>
<dbReference type="AlphaFoldDB" id="A0ABD0KYC9"/>